<evidence type="ECO:0000313" key="3">
    <source>
        <dbReference type="Proteomes" id="UP000006671"/>
    </source>
</evidence>
<evidence type="ECO:0000313" key="2">
    <source>
        <dbReference type="EMBL" id="EFC50838.1"/>
    </source>
</evidence>
<dbReference type="OMA" id="GHSINGC"/>
<keyword evidence="3" id="KW-1185">Reference proteome</keyword>
<sequence>MQPNHFVSSQILSSIENVGLELSTFTKSQQTPKLLFRASEDGFSSEIFHEKCDNQGATLTIIKSEFGKIFGGFSSQNWKSNYEFACDDAAFLFKLEKLNGSYHITKFNVKQDQKQQAIYNHPHYLPTFGNHDIYIADDCNRNSKSFSNFGTTYELPCGMEPQSFKANTYLAGTNTFKVTEIEVFTIIQ</sequence>
<accession>D2UYS2</accession>
<dbReference type="AlphaFoldDB" id="D2UYS2"/>
<dbReference type="Proteomes" id="UP000006671">
    <property type="component" value="Unassembled WGS sequence"/>
</dbReference>
<organism evidence="3">
    <name type="scientific">Naegleria gruberi</name>
    <name type="common">Amoeba</name>
    <dbReference type="NCBI Taxonomy" id="5762"/>
    <lineage>
        <taxon>Eukaryota</taxon>
        <taxon>Discoba</taxon>
        <taxon>Heterolobosea</taxon>
        <taxon>Tetramitia</taxon>
        <taxon>Eutetramitia</taxon>
        <taxon>Vahlkampfiidae</taxon>
        <taxon>Naegleria</taxon>
    </lineage>
</organism>
<dbReference type="PANTHER" id="PTHR23354">
    <property type="entry name" value="NUCLEOLAR PROTEIN 7/ESTROGEN RECEPTOR COACTIVATOR-RELATED"/>
    <property type="match status" value="1"/>
</dbReference>
<dbReference type="OrthoDB" id="25620at2759"/>
<dbReference type="RefSeq" id="XP_002683582.1">
    <property type="nucleotide sequence ID" value="XM_002683536.1"/>
</dbReference>
<dbReference type="InParanoid" id="D2UYS2"/>
<dbReference type="SMART" id="SM00584">
    <property type="entry name" value="TLDc"/>
    <property type="match status" value="1"/>
</dbReference>
<dbReference type="STRING" id="5762.D2UYS2"/>
<dbReference type="GeneID" id="8863988"/>
<dbReference type="KEGG" id="ngr:NAEGRDRAFT_61569"/>
<dbReference type="InterPro" id="IPR006571">
    <property type="entry name" value="TLDc_dom"/>
</dbReference>
<dbReference type="Pfam" id="PF07534">
    <property type="entry name" value="TLD"/>
    <property type="match status" value="1"/>
</dbReference>
<feature type="domain" description="TLDc" evidence="1">
    <location>
        <begin position="10"/>
        <end position="187"/>
    </location>
</feature>
<proteinExistence type="predicted"/>
<evidence type="ECO:0000259" key="1">
    <source>
        <dbReference type="PROSITE" id="PS51886"/>
    </source>
</evidence>
<dbReference type="VEuPathDB" id="AmoebaDB:NAEGRDRAFT_61569"/>
<reference evidence="2 3" key="1">
    <citation type="journal article" date="2010" name="Cell">
        <title>The genome of Naegleria gruberi illuminates early eukaryotic versatility.</title>
        <authorList>
            <person name="Fritz-Laylin L.K."/>
            <person name="Prochnik S.E."/>
            <person name="Ginger M.L."/>
            <person name="Dacks J.B."/>
            <person name="Carpenter M.L."/>
            <person name="Field M.C."/>
            <person name="Kuo A."/>
            <person name="Paredez A."/>
            <person name="Chapman J."/>
            <person name="Pham J."/>
            <person name="Shu S."/>
            <person name="Neupane R."/>
            <person name="Cipriano M."/>
            <person name="Mancuso J."/>
            <person name="Tu H."/>
            <person name="Salamov A."/>
            <person name="Lindquist E."/>
            <person name="Shapiro H."/>
            <person name="Lucas S."/>
            <person name="Grigoriev I.V."/>
            <person name="Cande W.Z."/>
            <person name="Fulton C."/>
            <person name="Rokhsar D.S."/>
            <person name="Dawson S.C."/>
        </authorList>
    </citation>
    <scope>NUCLEOTIDE SEQUENCE [LARGE SCALE GENOMIC DNA]</scope>
    <source>
        <strain evidence="2 3">NEG-M</strain>
    </source>
</reference>
<gene>
    <name evidence="2" type="ORF">NAEGRDRAFT_61569</name>
</gene>
<dbReference type="PROSITE" id="PS51886">
    <property type="entry name" value="TLDC"/>
    <property type="match status" value="1"/>
</dbReference>
<name>D2UYS2_NAEGR</name>
<protein>
    <submittedName>
        <fullName evidence="2">Predicted protein</fullName>
    </submittedName>
</protein>
<dbReference type="EMBL" id="GG738845">
    <property type="protein sequence ID" value="EFC50838.1"/>
    <property type="molecule type" value="Genomic_DNA"/>
</dbReference>